<protein>
    <submittedName>
        <fullName evidence="2">Uncharacterized protein</fullName>
    </submittedName>
</protein>
<dbReference type="EMBL" id="CP025096">
    <property type="protein sequence ID" value="AUD06292.1"/>
    <property type="molecule type" value="Genomic_DNA"/>
</dbReference>
<feature type="transmembrane region" description="Helical" evidence="1">
    <location>
        <begin position="35"/>
        <end position="63"/>
    </location>
</feature>
<name>A0A2K8Z8U6_9BACT</name>
<accession>A0A2K8Z8U6</accession>
<keyword evidence="1" id="KW-0812">Transmembrane</keyword>
<organism evidence="2 3">
    <name type="scientific">Spirosoma pollinicola</name>
    <dbReference type="NCBI Taxonomy" id="2057025"/>
    <lineage>
        <taxon>Bacteria</taxon>
        <taxon>Pseudomonadati</taxon>
        <taxon>Bacteroidota</taxon>
        <taxon>Cytophagia</taxon>
        <taxon>Cytophagales</taxon>
        <taxon>Cytophagaceae</taxon>
        <taxon>Spirosoma</taxon>
    </lineage>
</organism>
<evidence type="ECO:0000256" key="1">
    <source>
        <dbReference type="SAM" id="Phobius"/>
    </source>
</evidence>
<evidence type="ECO:0000313" key="3">
    <source>
        <dbReference type="Proteomes" id="UP000232883"/>
    </source>
</evidence>
<reference evidence="2 3" key="1">
    <citation type="submission" date="2017-11" db="EMBL/GenBank/DDBJ databases">
        <title>Taxonomic description and genome sequences of Spirosoma HA7 sp. nov., isolated from pollen microhabitat of Corylus avellana.</title>
        <authorList>
            <person name="Ambika Manirajan B."/>
            <person name="Suarez C."/>
            <person name="Ratering S."/>
            <person name="Geissler-Plaum R."/>
            <person name="Cardinale M."/>
            <person name="Sylvia S."/>
        </authorList>
    </citation>
    <scope>NUCLEOTIDE SEQUENCE [LARGE SCALE GENOMIC DNA]</scope>
    <source>
        <strain evidence="2 3">HA7</strain>
    </source>
</reference>
<evidence type="ECO:0000313" key="2">
    <source>
        <dbReference type="EMBL" id="AUD06292.1"/>
    </source>
</evidence>
<sequence length="94" mass="11031">MKKIPDSRWLFYGLRLMLAVIFPPFYFLLRRRWKVAIILTILMIALANWHRYIIVFAVILAFVGEIVQIITDLKYGVGQEDTQPTTALPRKPLK</sequence>
<dbReference type="Proteomes" id="UP000232883">
    <property type="component" value="Chromosome"/>
</dbReference>
<gene>
    <name evidence="2" type="ORF">CWM47_33295</name>
</gene>
<proteinExistence type="predicted"/>
<dbReference type="OrthoDB" id="962510at2"/>
<feature type="transmembrane region" description="Helical" evidence="1">
    <location>
        <begin position="9"/>
        <end position="29"/>
    </location>
</feature>
<dbReference type="KEGG" id="spir:CWM47_33295"/>
<keyword evidence="3" id="KW-1185">Reference proteome</keyword>
<keyword evidence="1" id="KW-0472">Membrane</keyword>
<dbReference type="RefSeq" id="WP_100992840.1">
    <property type="nucleotide sequence ID" value="NZ_CP025096.1"/>
</dbReference>
<dbReference type="AlphaFoldDB" id="A0A2K8Z8U6"/>
<keyword evidence="1" id="KW-1133">Transmembrane helix</keyword>